<sequence>MAALMPVATIVIIHPWKFPFGGLVIDGTTDVSDRAPNNMTYPVYVNHARAHGQRIMYVIIPPLGFMVTLAGPPFAYGCVTRFDVSATAHLGMRNHNVQGWIIRVGARYRPVSGMAPSGEAYDPTVESTTSKVFTYYANDWVLGMSRVVLQLASKVEQLVAAQPAD</sequence>
<dbReference type="EMBL" id="CM020620">
    <property type="protein sequence ID" value="KAK1868170.1"/>
    <property type="molecule type" value="Genomic_DNA"/>
</dbReference>
<organism evidence="1 2">
    <name type="scientific">Pyropia yezoensis</name>
    <name type="common">Susabi-nori</name>
    <name type="synonym">Porphyra yezoensis</name>
    <dbReference type="NCBI Taxonomy" id="2788"/>
    <lineage>
        <taxon>Eukaryota</taxon>
        <taxon>Rhodophyta</taxon>
        <taxon>Bangiophyceae</taxon>
        <taxon>Bangiales</taxon>
        <taxon>Bangiaceae</taxon>
        <taxon>Pyropia</taxon>
    </lineage>
</organism>
<accession>A0ACC3CD73</accession>
<proteinExistence type="predicted"/>
<gene>
    <name evidence="1" type="ORF">I4F81_010664</name>
</gene>
<reference evidence="1" key="1">
    <citation type="submission" date="2019-11" db="EMBL/GenBank/DDBJ databases">
        <title>Nori genome reveals adaptations in red seaweeds to the harsh intertidal environment.</title>
        <authorList>
            <person name="Wang D."/>
            <person name="Mao Y."/>
        </authorList>
    </citation>
    <scope>NUCLEOTIDE SEQUENCE</scope>
    <source>
        <tissue evidence="1">Gametophyte</tissue>
    </source>
</reference>
<name>A0ACC3CD73_PYRYE</name>
<comment type="caution">
    <text evidence="1">The sequence shown here is derived from an EMBL/GenBank/DDBJ whole genome shotgun (WGS) entry which is preliminary data.</text>
</comment>
<evidence type="ECO:0000313" key="1">
    <source>
        <dbReference type="EMBL" id="KAK1868170.1"/>
    </source>
</evidence>
<protein>
    <submittedName>
        <fullName evidence="1">Uncharacterized protein</fullName>
    </submittedName>
</protein>
<evidence type="ECO:0000313" key="2">
    <source>
        <dbReference type="Proteomes" id="UP000798662"/>
    </source>
</evidence>
<dbReference type="Proteomes" id="UP000798662">
    <property type="component" value="Chromosome 3"/>
</dbReference>
<keyword evidence="2" id="KW-1185">Reference proteome</keyword>